<proteinExistence type="inferred from homology"/>
<dbReference type="GO" id="GO:0006400">
    <property type="term" value="P:tRNA modification"/>
    <property type="evidence" value="ECO:0007669"/>
    <property type="project" value="UniProtKB-UniRule"/>
</dbReference>
<dbReference type="AlphaFoldDB" id="A0A1B2E116"/>
<keyword evidence="3 8" id="KW-0436">Ligase</keyword>
<feature type="domain" description="Lysidine-tRNA(Ile) synthetase C-terminal" evidence="9">
    <location>
        <begin position="398"/>
        <end position="471"/>
    </location>
</feature>
<dbReference type="InterPro" id="IPR011063">
    <property type="entry name" value="TilS/TtcA_N"/>
</dbReference>
<evidence type="ECO:0000259" key="9">
    <source>
        <dbReference type="SMART" id="SM00977"/>
    </source>
</evidence>
<comment type="domain">
    <text evidence="8">The N-terminal region contains the highly conserved SGGXDS motif, predicted to be a P-loop motif involved in ATP binding.</text>
</comment>
<dbReference type="SUPFAM" id="SSF82829">
    <property type="entry name" value="MesJ substrate recognition domain-like"/>
    <property type="match status" value="1"/>
</dbReference>
<dbReference type="PANTHER" id="PTHR43033">
    <property type="entry name" value="TRNA(ILE)-LYSIDINE SYNTHASE-RELATED"/>
    <property type="match status" value="1"/>
</dbReference>
<comment type="catalytic activity">
    <reaction evidence="7 8">
        <text>cytidine(34) in tRNA(Ile2) + L-lysine + ATP = lysidine(34) in tRNA(Ile2) + AMP + diphosphate + H(+)</text>
        <dbReference type="Rhea" id="RHEA:43744"/>
        <dbReference type="Rhea" id="RHEA-COMP:10625"/>
        <dbReference type="Rhea" id="RHEA-COMP:10670"/>
        <dbReference type="ChEBI" id="CHEBI:15378"/>
        <dbReference type="ChEBI" id="CHEBI:30616"/>
        <dbReference type="ChEBI" id="CHEBI:32551"/>
        <dbReference type="ChEBI" id="CHEBI:33019"/>
        <dbReference type="ChEBI" id="CHEBI:82748"/>
        <dbReference type="ChEBI" id="CHEBI:83665"/>
        <dbReference type="ChEBI" id="CHEBI:456215"/>
        <dbReference type="EC" id="6.3.4.19"/>
    </reaction>
</comment>
<dbReference type="Pfam" id="PF11734">
    <property type="entry name" value="TilS_C"/>
    <property type="match status" value="1"/>
</dbReference>
<name>A0A1B2E116_9BACL</name>
<dbReference type="PANTHER" id="PTHR43033:SF1">
    <property type="entry name" value="TRNA(ILE)-LYSIDINE SYNTHASE-RELATED"/>
    <property type="match status" value="1"/>
</dbReference>
<accession>A0A1B2E116</accession>
<sequence length="476" mass="53684">MKQDYMHRIVSDVLRAAAEYGLWSEGDCIVVAVSGGPDSVALLHVLHEISTKHTPLRLVCAHVHHGFRAESDAEAEFVRELAESLGLPLEIAYADIPSYMEESGKGGQEAAREKRYDFLLQTARTYGARAVALAHHADDQAETVMMKLLRGSGLSGLSGMRWKRTEKNVELIRPFLRINKADILELCRRCGFSYAMDYTNLQTKYRRNAIRLEVLPFLEQYNAQLSSSLNQLAEIVQYEDDYMDREAERAYRQLVQENNGRLAIDAPSFLALHVALQRRLIKLILTYLPSKQEIADFVKIESVRQGILNNQRSSWRLSLGGGITCIREYGRITFWPEPPSEQGQYIYTLDSPGDWQVPIPEIGKLLTLSIRTDGSTRSGAAGSASAVEFDADELRFPLTVRNRQPGDKMKVMGLNGSKKVKDILIDEKIPPSVRSRIPIVCDSAGNIVWIPDVRRSYHAAPGRHTVRILRMEFTEL</sequence>
<comment type="function">
    <text evidence="8">Ligates lysine onto the cytidine present at position 34 of the AUA codon-specific tRNA(Ile) that contains the anticodon CAU, in an ATP-dependent manner. Cytidine is converted to lysidine, thus changing the amino acid specificity of the tRNA from methionine to isoleucine.</text>
</comment>
<keyword evidence="2 8" id="KW-0963">Cytoplasm</keyword>
<keyword evidence="5 8" id="KW-0547">Nucleotide-binding</keyword>
<dbReference type="GO" id="GO:0032267">
    <property type="term" value="F:tRNA(Ile)-lysidine synthase activity"/>
    <property type="evidence" value="ECO:0007669"/>
    <property type="project" value="UniProtKB-EC"/>
</dbReference>
<keyword evidence="4 8" id="KW-0819">tRNA processing</keyword>
<dbReference type="Gene3D" id="3.40.50.620">
    <property type="entry name" value="HUPs"/>
    <property type="match status" value="1"/>
</dbReference>
<dbReference type="InterPro" id="IPR012094">
    <property type="entry name" value="tRNA_Ile_lys_synt"/>
</dbReference>
<evidence type="ECO:0000256" key="7">
    <source>
        <dbReference type="ARBA" id="ARBA00048539"/>
    </source>
</evidence>
<dbReference type="Gene3D" id="1.20.59.20">
    <property type="match status" value="1"/>
</dbReference>
<organism evidence="10">
    <name type="scientific">Paenibacillus ihbetae</name>
    <dbReference type="NCBI Taxonomy" id="1870820"/>
    <lineage>
        <taxon>Bacteria</taxon>
        <taxon>Bacillati</taxon>
        <taxon>Bacillota</taxon>
        <taxon>Bacilli</taxon>
        <taxon>Bacillales</taxon>
        <taxon>Paenibacillaceae</taxon>
        <taxon>Paenibacillus</taxon>
    </lineage>
</organism>
<gene>
    <name evidence="8" type="primary">tilS</name>
    <name evidence="10" type="ORF">BBD41_13960</name>
</gene>
<evidence type="ECO:0000256" key="4">
    <source>
        <dbReference type="ARBA" id="ARBA00022694"/>
    </source>
</evidence>
<dbReference type="Pfam" id="PF01171">
    <property type="entry name" value="ATP_bind_3"/>
    <property type="match status" value="1"/>
</dbReference>
<dbReference type="KEGG" id="pib:BBD41_13960"/>
<comment type="subcellular location">
    <subcellularLocation>
        <location evidence="1 8">Cytoplasm</location>
    </subcellularLocation>
</comment>
<dbReference type="InterPro" id="IPR012795">
    <property type="entry name" value="tRNA_Ile_lys_synt_N"/>
</dbReference>
<comment type="similarity">
    <text evidence="8">Belongs to the tRNA(Ile)-lysidine synthase family.</text>
</comment>
<dbReference type="GO" id="GO:0005524">
    <property type="term" value="F:ATP binding"/>
    <property type="evidence" value="ECO:0007669"/>
    <property type="project" value="UniProtKB-UniRule"/>
</dbReference>
<evidence type="ECO:0000256" key="8">
    <source>
        <dbReference type="HAMAP-Rule" id="MF_01161"/>
    </source>
</evidence>
<dbReference type="InterPro" id="IPR012796">
    <property type="entry name" value="Lysidine-tRNA-synth_C"/>
</dbReference>
<evidence type="ECO:0000256" key="5">
    <source>
        <dbReference type="ARBA" id="ARBA00022741"/>
    </source>
</evidence>
<dbReference type="GO" id="GO:0005737">
    <property type="term" value="C:cytoplasm"/>
    <property type="evidence" value="ECO:0007669"/>
    <property type="project" value="UniProtKB-SubCell"/>
</dbReference>
<keyword evidence="6 8" id="KW-0067">ATP-binding</keyword>
<evidence type="ECO:0000256" key="6">
    <source>
        <dbReference type="ARBA" id="ARBA00022840"/>
    </source>
</evidence>
<dbReference type="CDD" id="cd01992">
    <property type="entry name" value="TilS_N"/>
    <property type="match status" value="1"/>
</dbReference>
<dbReference type="InterPro" id="IPR014729">
    <property type="entry name" value="Rossmann-like_a/b/a_fold"/>
</dbReference>
<dbReference type="RefSeq" id="WP_099477942.1">
    <property type="nucleotide sequence ID" value="NZ_CP016809.1"/>
</dbReference>
<evidence type="ECO:0000256" key="1">
    <source>
        <dbReference type="ARBA" id="ARBA00004496"/>
    </source>
</evidence>
<evidence type="ECO:0000256" key="2">
    <source>
        <dbReference type="ARBA" id="ARBA00022490"/>
    </source>
</evidence>
<dbReference type="SUPFAM" id="SSF52402">
    <property type="entry name" value="Adenine nucleotide alpha hydrolases-like"/>
    <property type="match status" value="1"/>
</dbReference>
<evidence type="ECO:0000313" key="10">
    <source>
        <dbReference type="EMBL" id="ANY73587.1"/>
    </source>
</evidence>
<protein>
    <recommendedName>
        <fullName evidence="8">tRNA(Ile)-lysidine synthase</fullName>
        <ecNumber evidence="8">6.3.4.19</ecNumber>
    </recommendedName>
    <alternativeName>
        <fullName evidence="8">tRNA(Ile)-2-lysyl-cytidine synthase</fullName>
    </alternativeName>
    <alternativeName>
        <fullName evidence="8">tRNA(Ile)-lysidine synthetase</fullName>
    </alternativeName>
</protein>
<dbReference type="EMBL" id="CP016809">
    <property type="protein sequence ID" value="ANY73587.1"/>
    <property type="molecule type" value="Genomic_DNA"/>
</dbReference>
<dbReference type="NCBIfam" id="TIGR02433">
    <property type="entry name" value="lysidine_TilS_C"/>
    <property type="match status" value="1"/>
</dbReference>
<feature type="binding site" evidence="8">
    <location>
        <begin position="34"/>
        <end position="39"/>
    </location>
    <ligand>
        <name>ATP</name>
        <dbReference type="ChEBI" id="CHEBI:30616"/>
    </ligand>
</feature>
<evidence type="ECO:0000256" key="3">
    <source>
        <dbReference type="ARBA" id="ARBA00022598"/>
    </source>
</evidence>
<dbReference type="EC" id="6.3.4.19" evidence="8"/>
<dbReference type="NCBIfam" id="TIGR02432">
    <property type="entry name" value="lysidine_TilS_N"/>
    <property type="match status" value="1"/>
</dbReference>
<dbReference type="SUPFAM" id="SSF56037">
    <property type="entry name" value="PheT/TilS domain"/>
    <property type="match status" value="1"/>
</dbReference>
<dbReference type="HAMAP" id="MF_01161">
    <property type="entry name" value="tRNA_Ile_lys_synt"/>
    <property type="match status" value="1"/>
</dbReference>
<dbReference type="SMART" id="SM00977">
    <property type="entry name" value="TilS_C"/>
    <property type="match status" value="1"/>
</dbReference>
<reference evidence="10" key="1">
    <citation type="submission" date="2016-08" db="EMBL/GenBank/DDBJ databases">
        <title>Complete Genome Seqeunce of Paenibacillus sp. nov. IHBB 9852 from high altitute lake of Indian trans-Himalayas.</title>
        <authorList>
            <person name="Kiran S."/>
            <person name="Swarnkar M.K."/>
            <person name="Rana A."/>
            <person name="Tewari R."/>
            <person name="Gulati A."/>
        </authorList>
    </citation>
    <scope>NUCLEOTIDE SEQUENCE [LARGE SCALE GENOMIC DNA]</scope>
    <source>
        <strain evidence="10">IHBB 9852</strain>
    </source>
</reference>